<reference evidence="18" key="1">
    <citation type="submission" date="2017-08" db="EMBL/GenBank/DDBJ databases">
        <authorList>
            <person name="Imhoff J.F."/>
            <person name="Rahn T."/>
            <person name="Kuenzel S."/>
            <person name="Neulinger S.C."/>
        </authorList>
    </citation>
    <scope>NUCLEOTIDE SEQUENCE</scope>
    <source>
        <strain evidence="18">DSM 9154</strain>
    </source>
</reference>
<dbReference type="RefSeq" id="WP_027288135.1">
    <property type="nucleotide sequence ID" value="NZ_NRRE01000011.1"/>
</dbReference>
<dbReference type="GO" id="GO:0003879">
    <property type="term" value="F:ATP phosphoribosyltransferase activity"/>
    <property type="evidence" value="ECO:0007669"/>
    <property type="project" value="UniProtKB-UniRule"/>
</dbReference>
<dbReference type="GO" id="GO:0005524">
    <property type="term" value="F:ATP binding"/>
    <property type="evidence" value="ECO:0007669"/>
    <property type="project" value="UniProtKB-KW"/>
</dbReference>
<keyword evidence="13 16" id="KW-0067">ATP-binding</keyword>
<keyword evidence="8 16" id="KW-0963">Cytoplasm</keyword>
<gene>
    <name evidence="16" type="primary">hisG</name>
    <name evidence="18" type="ORF">CKO21_02500</name>
</gene>
<evidence type="ECO:0000256" key="11">
    <source>
        <dbReference type="ARBA" id="ARBA00022679"/>
    </source>
</evidence>
<dbReference type="EC" id="2.4.2.17" evidence="6 16"/>
<evidence type="ECO:0000259" key="17">
    <source>
        <dbReference type="Pfam" id="PF01634"/>
    </source>
</evidence>
<name>A0A934QFM0_9PROT</name>
<dbReference type="Gene3D" id="3.40.190.10">
    <property type="entry name" value="Periplasmic binding protein-like II"/>
    <property type="match status" value="2"/>
</dbReference>
<dbReference type="NCBIfam" id="TIGR00070">
    <property type="entry name" value="hisG"/>
    <property type="match status" value="1"/>
</dbReference>
<dbReference type="GO" id="GO:0000105">
    <property type="term" value="P:L-histidine biosynthetic process"/>
    <property type="evidence" value="ECO:0007669"/>
    <property type="project" value="UniProtKB-UniRule"/>
</dbReference>
<evidence type="ECO:0000256" key="1">
    <source>
        <dbReference type="ARBA" id="ARBA00000915"/>
    </source>
</evidence>
<comment type="domain">
    <text evidence="16">Lacks the C-terminal regulatory region which is replaced by HisZ.</text>
</comment>
<comment type="subcellular location">
    <subcellularLocation>
        <location evidence="2 16">Cytoplasm</location>
    </subcellularLocation>
</comment>
<comment type="caution">
    <text evidence="18">The sequence shown here is derived from an EMBL/GenBank/DDBJ whole genome shotgun (WGS) entry which is preliminary data.</text>
</comment>
<accession>A0A934QFM0</accession>
<evidence type="ECO:0000256" key="5">
    <source>
        <dbReference type="ARBA" id="ARBA00011496"/>
    </source>
</evidence>
<evidence type="ECO:0000256" key="8">
    <source>
        <dbReference type="ARBA" id="ARBA00022490"/>
    </source>
</evidence>
<dbReference type="PANTHER" id="PTHR21403:SF8">
    <property type="entry name" value="ATP PHOSPHORIBOSYLTRANSFERASE"/>
    <property type="match status" value="1"/>
</dbReference>
<dbReference type="EMBL" id="NRRE01000011">
    <property type="protein sequence ID" value="MBK1696113.1"/>
    <property type="molecule type" value="Genomic_DNA"/>
</dbReference>
<dbReference type="FunFam" id="3.40.190.10:FF:000008">
    <property type="entry name" value="ATP phosphoribosyltransferase"/>
    <property type="match status" value="1"/>
</dbReference>
<dbReference type="GO" id="GO:0005737">
    <property type="term" value="C:cytoplasm"/>
    <property type="evidence" value="ECO:0007669"/>
    <property type="project" value="UniProtKB-SubCell"/>
</dbReference>
<organism evidence="18 19">
    <name type="scientific">Rhodovibrio salinarum</name>
    <dbReference type="NCBI Taxonomy" id="1087"/>
    <lineage>
        <taxon>Bacteria</taxon>
        <taxon>Pseudomonadati</taxon>
        <taxon>Pseudomonadota</taxon>
        <taxon>Alphaproteobacteria</taxon>
        <taxon>Rhodospirillales</taxon>
        <taxon>Rhodovibrionaceae</taxon>
        <taxon>Rhodovibrio</taxon>
    </lineage>
</organism>
<dbReference type="AlphaFoldDB" id="A0A934QFM0"/>
<keyword evidence="14 16" id="KW-0368">Histidine biosynthesis</keyword>
<evidence type="ECO:0000256" key="9">
    <source>
        <dbReference type="ARBA" id="ARBA00022605"/>
    </source>
</evidence>
<dbReference type="Proteomes" id="UP000778970">
    <property type="component" value="Unassembled WGS sequence"/>
</dbReference>
<dbReference type="InterPro" id="IPR001348">
    <property type="entry name" value="ATP_PRibTrfase_HisG"/>
</dbReference>
<evidence type="ECO:0000256" key="15">
    <source>
        <dbReference type="ARBA" id="ARBA00024861"/>
    </source>
</evidence>
<dbReference type="CDD" id="cd13595">
    <property type="entry name" value="PBP2_HisGs"/>
    <property type="match status" value="1"/>
</dbReference>
<evidence type="ECO:0000313" key="18">
    <source>
        <dbReference type="EMBL" id="MBK1696113.1"/>
    </source>
</evidence>
<dbReference type="SUPFAM" id="SSF53850">
    <property type="entry name" value="Periplasmic binding protein-like II"/>
    <property type="match status" value="1"/>
</dbReference>
<feature type="domain" description="ATP phosphoribosyltransferase catalytic" evidence="17">
    <location>
        <begin position="59"/>
        <end position="214"/>
    </location>
</feature>
<dbReference type="HAMAP" id="MF_01018">
    <property type="entry name" value="HisG_Short"/>
    <property type="match status" value="1"/>
</dbReference>
<evidence type="ECO:0000256" key="2">
    <source>
        <dbReference type="ARBA" id="ARBA00004496"/>
    </source>
</evidence>
<sequence length="221" mass="24456">MTPANENLVLALPKGRILKEVMPLLKAADIVPEAAFEDDDSRQLRFRTNHPNLDIIRVRAFDVATFVAFGAAHFGVAGNDVVMEFDYPELYAPVDLGIGKCHLAVAEPNDLVKRDDPTRWSHVRIATKYPGITKRHFAARGVQAECIKLNGAMELAPKLGLARRIVDLVSTGTTLKANDLVEIERIAEVTSRLIVNRAALKTRPHDVGRWVETFREVADAA</sequence>
<keyword evidence="10 16" id="KW-0328">Glycosyltransferase</keyword>
<dbReference type="InterPro" id="IPR013820">
    <property type="entry name" value="ATP_PRibTrfase_cat"/>
</dbReference>
<dbReference type="PROSITE" id="PS01316">
    <property type="entry name" value="ATP_P_PHORIBOSYLTR"/>
    <property type="match status" value="1"/>
</dbReference>
<evidence type="ECO:0000256" key="13">
    <source>
        <dbReference type="ARBA" id="ARBA00022840"/>
    </source>
</evidence>
<evidence type="ECO:0000256" key="3">
    <source>
        <dbReference type="ARBA" id="ARBA00004667"/>
    </source>
</evidence>
<keyword evidence="11 16" id="KW-0808">Transferase</keyword>
<evidence type="ECO:0000256" key="10">
    <source>
        <dbReference type="ARBA" id="ARBA00022676"/>
    </source>
</evidence>
<dbReference type="Pfam" id="PF01634">
    <property type="entry name" value="HisG"/>
    <property type="match status" value="1"/>
</dbReference>
<comment type="catalytic activity">
    <reaction evidence="1 16">
        <text>1-(5-phospho-beta-D-ribosyl)-ATP + diphosphate = 5-phospho-alpha-D-ribose 1-diphosphate + ATP</text>
        <dbReference type="Rhea" id="RHEA:18473"/>
        <dbReference type="ChEBI" id="CHEBI:30616"/>
        <dbReference type="ChEBI" id="CHEBI:33019"/>
        <dbReference type="ChEBI" id="CHEBI:58017"/>
        <dbReference type="ChEBI" id="CHEBI:73183"/>
        <dbReference type="EC" id="2.4.2.17"/>
    </reaction>
</comment>
<evidence type="ECO:0000256" key="12">
    <source>
        <dbReference type="ARBA" id="ARBA00022741"/>
    </source>
</evidence>
<evidence type="ECO:0000256" key="7">
    <source>
        <dbReference type="ARBA" id="ARBA00020998"/>
    </source>
</evidence>
<reference evidence="18" key="2">
    <citation type="journal article" date="2020" name="Microorganisms">
        <title>Osmotic Adaptation and Compatible Solute Biosynthesis of Phototrophic Bacteria as Revealed from Genome Analyses.</title>
        <authorList>
            <person name="Imhoff J.F."/>
            <person name="Rahn T."/>
            <person name="Kunzel S."/>
            <person name="Keller A."/>
            <person name="Neulinger S.C."/>
        </authorList>
    </citation>
    <scope>NUCLEOTIDE SEQUENCE</scope>
    <source>
        <strain evidence="18">DSM 9154</strain>
    </source>
</reference>
<dbReference type="InterPro" id="IPR018198">
    <property type="entry name" value="ATP_PRibTrfase_CS"/>
</dbReference>
<evidence type="ECO:0000256" key="4">
    <source>
        <dbReference type="ARBA" id="ARBA00009489"/>
    </source>
</evidence>
<evidence type="ECO:0000256" key="16">
    <source>
        <dbReference type="HAMAP-Rule" id="MF_01018"/>
    </source>
</evidence>
<evidence type="ECO:0000313" key="19">
    <source>
        <dbReference type="Proteomes" id="UP000778970"/>
    </source>
</evidence>
<comment type="function">
    <text evidence="15 16">Catalyzes the condensation of ATP and 5-phosphoribose 1-diphosphate to form N'-(5'-phosphoribosyl)-ATP (PR-ATP). Has a crucial role in the pathway because the rate of histidine biosynthesis seems to be controlled primarily by regulation of HisG enzymatic activity.</text>
</comment>
<dbReference type="PANTHER" id="PTHR21403">
    <property type="entry name" value="ATP PHOSPHORIBOSYLTRANSFERASE ATP-PRTASE"/>
    <property type="match status" value="1"/>
</dbReference>
<comment type="pathway">
    <text evidence="3 16">Amino-acid biosynthesis; L-histidine biosynthesis; L-histidine from 5-phospho-alpha-D-ribose 1-diphosphate: step 1/9.</text>
</comment>
<proteinExistence type="inferred from homology"/>
<keyword evidence="12 16" id="KW-0547">Nucleotide-binding</keyword>
<comment type="subunit">
    <text evidence="5 16">Heteromultimer composed of HisG and HisZ subunits.</text>
</comment>
<evidence type="ECO:0000256" key="14">
    <source>
        <dbReference type="ARBA" id="ARBA00023102"/>
    </source>
</evidence>
<comment type="similarity">
    <text evidence="4 16">Belongs to the ATP phosphoribosyltransferase family. Short subfamily.</text>
</comment>
<keyword evidence="9 16" id="KW-0028">Amino-acid biosynthesis</keyword>
<protein>
    <recommendedName>
        <fullName evidence="7 16">ATP phosphoribosyltransferase</fullName>
        <shortName evidence="16">ATP-PRT</shortName>
        <shortName evidence="16">ATP-PRTase</shortName>
        <ecNumber evidence="6 16">2.4.2.17</ecNumber>
    </recommendedName>
</protein>
<keyword evidence="19" id="KW-1185">Reference proteome</keyword>
<dbReference type="InterPro" id="IPR024893">
    <property type="entry name" value="ATP_PRibTrfase_HisG_short"/>
</dbReference>
<evidence type="ECO:0000256" key="6">
    <source>
        <dbReference type="ARBA" id="ARBA00011946"/>
    </source>
</evidence>